<reference evidence="2" key="2">
    <citation type="submission" date="2019-04" db="EMBL/GenBank/DDBJ databases">
        <authorList>
            <person name="Howe K."/>
            <person name="Paulini M."/>
            <person name="Williams G."/>
        </authorList>
    </citation>
    <scope>NUCLEOTIDE SEQUENCE [LARGE SCALE GENOMIC DNA]</scope>
    <source>
        <strain evidence="2">FR3</strain>
    </source>
</reference>
<accession>A0A5S6P9P3</accession>
<dbReference type="AlphaFoldDB" id="A0A4E9F8R0"/>
<feature type="region of interest" description="Disordered" evidence="1">
    <location>
        <begin position="110"/>
        <end position="150"/>
    </location>
</feature>
<reference evidence="3" key="1">
    <citation type="journal article" date="2007" name="Science">
        <title>Draft genome of the filarial nematode parasite Brugia malayi.</title>
        <authorList>
            <person name="Ghedin E."/>
            <person name="Wang S."/>
            <person name="Spiro D."/>
            <person name="Caler E."/>
            <person name="Zhao Q."/>
            <person name="Crabtree J."/>
            <person name="Allen J.E."/>
            <person name="Delcher A.L."/>
            <person name="Guiliano D.B."/>
            <person name="Miranda-Saavedra D."/>
            <person name="Angiuoli S.V."/>
            <person name="Creasy T."/>
            <person name="Amedeo P."/>
            <person name="Haas B."/>
            <person name="El-Sayed N.M."/>
            <person name="Wortman J.R."/>
            <person name="Feldblyum T."/>
            <person name="Tallon L."/>
            <person name="Schatz M."/>
            <person name="Shumway M."/>
            <person name="Koo H."/>
            <person name="Salzberg S.L."/>
            <person name="Schobel S."/>
            <person name="Pertea M."/>
            <person name="Pop M."/>
            <person name="White O."/>
            <person name="Barton G.J."/>
            <person name="Carlow C.K."/>
            <person name="Crawford M.J."/>
            <person name="Daub J."/>
            <person name="Dimmic M.W."/>
            <person name="Estes C.F."/>
            <person name="Foster J.M."/>
            <person name="Ganatra M."/>
            <person name="Gregory W.F."/>
            <person name="Johnson N.M."/>
            <person name="Jin J."/>
            <person name="Komuniecki R."/>
            <person name="Korf I."/>
            <person name="Kumar S."/>
            <person name="Laney S."/>
            <person name="Li B.W."/>
            <person name="Li W."/>
            <person name="Lindblom T.H."/>
            <person name="Lustigman S."/>
            <person name="Ma D."/>
            <person name="Maina C.V."/>
            <person name="Martin D.M."/>
            <person name="McCarter J.P."/>
            <person name="McReynolds L."/>
            <person name="Mitreva M."/>
            <person name="Nutman T.B."/>
            <person name="Parkinson J."/>
            <person name="Peregrin-Alvarez J.M."/>
            <person name="Poole C."/>
            <person name="Ren Q."/>
            <person name="Saunders L."/>
            <person name="Sluder A.E."/>
            <person name="Smith K."/>
            <person name="Stanke M."/>
            <person name="Unnasch T.R."/>
            <person name="Ware J."/>
            <person name="Wei A.D."/>
            <person name="Weil G."/>
            <person name="Williams D.J."/>
            <person name="Zhang Y."/>
            <person name="Williams S.A."/>
            <person name="Fraser-Liggett C."/>
            <person name="Slatko B."/>
            <person name="Blaxter M.L."/>
            <person name="Scott A.L."/>
        </authorList>
    </citation>
    <scope>NUCLEOTIDE SEQUENCE</scope>
    <source>
        <strain evidence="3">FR3</strain>
    </source>
</reference>
<dbReference type="RefSeq" id="XP_042933630.1">
    <property type="nucleotide sequence ID" value="XM_043077696.1"/>
</dbReference>
<feature type="compositionally biased region" description="Basic and acidic residues" evidence="1">
    <location>
        <begin position="115"/>
        <end position="131"/>
    </location>
</feature>
<feature type="compositionally biased region" description="Basic and acidic residues" evidence="1">
    <location>
        <begin position="40"/>
        <end position="52"/>
    </location>
</feature>
<dbReference type="OrthoDB" id="5867070at2759"/>
<feature type="region of interest" description="Disordered" evidence="1">
    <location>
        <begin position="39"/>
        <end position="59"/>
    </location>
</feature>
<protein>
    <submittedName>
        <fullName evidence="2 4">Uncharacterized protein</fullName>
    </submittedName>
</protein>
<sequence length="555" mass="60630">MEEIGNFKVVEMQETEISSKLKKLPKPIGYERGLLLAQRNHKDSPGYSKEDTEQNAEVPLADSESWIPWLDDRLERAVAEVFNFKPLEDFWMSLRNIEVENEMTIILSNTQTAEEVSRESADSTSPDRSENDNDDDTLTTSTPAESNTILSETEAATAVVLSQSGITQTTTTASVAFESEQTEQSSAPDQIVASVAANNALNREEFIWNLDTPPLVPHNLINNLSCPILNGIRTNDAPLPILSAPIVNSSHRQSFTSIDQITLAIQSRPSIVHAKPSQSRNFPFVQRSGDGIVMPACYSGQFQQSRPSIVHAKPSQSRNFPFVQRSGDGIVMPACYSGQFQQTTPAATTSGSIGGNAAMSGYNYYSMTAYYTTSVTQTTPAATASDSIGGNAAMSGYNYYSMPAYYTTSVTQTTPAATTSGSIGGNAAMSGYNYYSMPIYYVASVAQVTTTTLYNQAGTIYGASGIIGQPSGYGIPMSGYYQMPQNPSTVNRQYGSGMFYGQQPVVYPSVAQATAYSSFPRTHEQMSIWSVWNEWYSQSRSYVLHNNDEYPSHQT</sequence>
<proteinExistence type="predicted"/>
<evidence type="ECO:0000313" key="4">
    <source>
        <dbReference type="WBParaSite" id="Bm13002b.1"/>
    </source>
</evidence>
<dbReference type="GeneID" id="6104367"/>
<evidence type="ECO:0000256" key="1">
    <source>
        <dbReference type="SAM" id="MobiDB-lite"/>
    </source>
</evidence>
<dbReference type="WBParaSite" id="Bm13002b.1">
    <property type="protein sequence ID" value="Bm13002b.1"/>
    <property type="gene ID" value="WBGene00233263"/>
</dbReference>
<keyword evidence="3" id="KW-1185">Reference proteome</keyword>
<name>A0A4E9F8R0_BRUMA</name>
<organism evidence="2">
    <name type="scientific">Brugia malayi</name>
    <name type="common">Filarial nematode worm</name>
    <dbReference type="NCBI Taxonomy" id="6279"/>
    <lineage>
        <taxon>Eukaryota</taxon>
        <taxon>Metazoa</taxon>
        <taxon>Ecdysozoa</taxon>
        <taxon>Nematoda</taxon>
        <taxon>Chromadorea</taxon>
        <taxon>Rhabditida</taxon>
        <taxon>Spirurina</taxon>
        <taxon>Spiruromorpha</taxon>
        <taxon>Filarioidea</taxon>
        <taxon>Onchocercidae</taxon>
        <taxon>Brugia</taxon>
    </lineage>
</organism>
<accession>A0A4E9F8R0</accession>
<reference evidence="4" key="3">
    <citation type="submission" date="2019-12" db="UniProtKB">
        <authorList>
            <consortium name="WormBaseParasite"/>
        </authorList>
    </citation>
    <scope>IDENTIFICATION</scope>
</reference>
<dbReference type="CTD" id="6104367"/>
<dbReference type="Proteomes" id="UP000006672">
    <property type="component" value="Unassembled WGS sequence"/>
</dbReference>
<gene>
    <name evidence="2 4" type="primary">Bm13002</name>
    <name evidence="2" type="ORF">BM_BM13002</name>
</gene>
<dbReference type="EMBL" id="CAAKNF010000192">
    <property type="protein sequence ID" value="VIO92474.1"/>
    <property type="molecule type" value="Genomic_DNA"/>
</dbReference>
<evidence type="ECO:0000313" key="3">
    <source>
        <dbReference type="Proteomes" id="UP000006672"/>
    </source>
</evidence>
<evidence type="ECO:0000313" key="2">
    <source>
        <dbReference type="EMBL" id="VIO92474.1"/>
    </source>
</evidence>